<dbReference type="GO" id="GO:0003677">
    <property type="term" value="F:DNA binding"/>
    <property type="evidence" value="ECO:0007669"/>
    <property type="project" value="InterPro"/>
</dbReference>
<dbReference type="Pfam" id="PF01498">
    <property type="entry name" value="HTH_Tnp_Tc3_2"/>
    <property type="match status" value="1"/>
</dbReference>
<dbReference type="NCBIfam" id="NF033545">
    <property type="entry name" value="transpos_IS630"/>
    <property type="match status" value="1"/>
</dbReference>
<dbReference type="Proteomes" id="UP000887159">
    <property type="component" value="Unassembled WGS sequence"/>
</dbReference>
<dbReference type="Gene3D" id="3.30.420.10">
    <property type="entry name" value="Ribonuclease H-like superfamily/Ribonuclease H"/>
    <property type="match status" value="1"/>
</dbReference>
<dbReference type="InterPro" id="IPR009057">
    <property type="entry name" value="Homeodomain-like_sf"/>
</dbReference>
<dbReference type="PANTHER" id="PTHR23022">
    <property type="entry name" value="TRANSPOSABLE ELEMENT-RELATED"/>
    <property type="match status" value="1"/>
</dbReference>
<comment type="subcellular location">
    <subcellularLocation>
        <location evidence="1">Nucleus</location>
    </subcellularLocation>
</comment>
<evidence type="ECO:0000259" key="2">
    <source>
        <dbReference type="Pfam" id="PF01498"/>
    </source>
</evidence>
<gene>
    <name evidence="4" type="ORF">TNCV_2046981</name>
</gene>
<reference evidence="4" key="1">
    <citation type="submission" date="2020-08" db="EMBL/GenBank/DDBJ databases">
        <title>Multicomponent nature underlies the extraordinary mechanical properties of spider dragline silk.</title>
        <authorList>
            <person name="Kono N."/>
            <person name="Nakamura H."/>
            <person name="Mori M."/>
            <person name="Yoshida Y."/>
            <person name="Ohtoshi R."/>
            <person name="Malay A.D."/>
            <person name="Moran D.A.P."/>
            <person name="Tomita M."/>
            <person name="Numata K."/>
            <person name="Arakawa K."/>
        </authorList>
    </citation>
    <scope>NUCLEOTIDE SEQUENCE</scope>
</reference>
<feature type="domain" description="Transposase Tc1-like" evidence="2">
    <location>
        <begin position="177"/>
        <end position="249"/>
    </location>
</feature>
<dbReference type="CDD" id="cd00093">
    <property type="entry name" value="HTH_XRE"/>
    <property type="match status" value="1"/>
</dbReference>
<dbReference type="SUPFAM" id="SSF46689">
    <property type="entry name" value="Homeodomain-like"/>
    <property type="match status" value="1"/>
</dbReference>
<dbReference type="InterPro" id="IPR038717">
    <property type="entry name" value="Tc1-like_DDE_dom"/>
</dbReference>
<dbReference type="InterPro" id="IPR047655">
    <property type="entry name" value="Transpos_IS630-like"/>
</dbReference>
<dbReference type="Pfam" id="PF13358">
    <property type="entry name" value="DDE_3"/>
    <property type="match status" value="1"/>
</dbReference>
<organism evidence="4 5">
    <name type="scientific">Trichonephila clavipes</name>
    <name type="common">Golden silk orbweaver</name>
    <name type="synonym">Nephila clavipes</name>
    <dbReference type="NCBI Taxonomy" id="2585209"/>
    <lineage>
        <taxon>Eukaryota</taxon>
        <taxon>Metazoa</taxon>
        <taxon>Ecdysozoa</taxon>
        <taxon>Arthropoda</taxon>
        <taxon>Chelicerata</taxon>
        <taxon>Arachnida</taxon>
        <taxon>Araneae</taxon>
        <taxon>Araneomorphae</taxon>
        <taxon>Entelegynae</taxon>
        <taxon>Araneoidea</taxon>
        <taxon>Nephilidae</taxon>
        <taxon>Trichonephila</taxon>
    </lineage>
</organism>
<evidence type="ECO:0000313" key="4">
    <source>
        <dbReference type="EMBL" id="GFY18292.1"/>
    </source>
</evidence>
<dbReference type="EMBL" id="BMAU01021348">
    <property type="protein sequence ID" value="GFY18292.1"/>
    <property type="molecule type" value="Genomic_DNA"/>
</dbReference>
<dbReference type="PANTHER" id="PTHR23022:SF135">
    <property type="entry name" value="SI:DKEY-77F5.3"/>
    <property type="match status" value="1"/>
</dbReference>
<dbReference type="AlphaFoldDB" id="A0A8X6VH07"/>
<dbReference type="InterPro" id="IPR001387">
    <property type="entry name" value="Cro/C1-type_HTH"/>
</dbReference>
<dbReference type="GO" id="GO:0006313">
    <property type="term" value="P:DNA transposition"/>
    <property type="evidence" value="ECO:0007669"/>
    <property type="project" value="InterPro"/>
</dbReference>
<dbReference type="InterPro" id="IPR002492">
    <property type="entry name" value="Transposase_Tc1-like"/>
</dbReference>
<sequence length="454" mass="51578">MTMEHMGLESGFMVIASMLMTSEKKIPLLEKHNKVVAVCYAPTDDSGGVLPNSHARWLGESLGSLLVPRNKTHSHQSFTWLSKALGVLGQGVGSHTALLKGVGTPYTDDVKLSFLMELFLRRVVGRLEGGQTQAEVAQTIGVSQSAISRIWNRFLETGNASRIPGQGRRRATTPNEDRYLVLTTRRHRNMNATLLQQHLRSATGTTVSTLTARNRLHGVGLYARRPMVCVRLTSRYRRDRRERATEHVNWRRNEWSNVLFSDESRFSVHPDNRRIFIWRDRGSRNNPAFVHESVRFGGGGVLVYGGISIDGRKDLYIIRDGPLTARRYRGEILRRIVVPYAAAIGDNFILMDDNCRPHRANLVEDFFFEEGIVRMEWPACSPDMNPIENVWDAVGRRVAGHQPPPQTLQELKRTLLEEWDRMPQLVHCPLNSLIDSMPQRCSTLLAVREKHTPY</sequence>
<protein>
    <submittedName>
        <fullName evidence="4">Transposable element Tcb2 transposase</fullName>
    </submittedName>
</protein>
<comment type="caution">
    <text evidence="4">The sequence shown here is derived from an EMBL/GenBank/DDBJ whole genome shotgun (WGS) entry which is preliminary data.</text>
</comment>
<dbReference type="GO" id="GO:0005634">
    <property type="term" value="C:nucleus"/>
    <property type="evidence" value="ECO:0007669"/>
    <property type="project" value="UniProtKB-SubCell"/>
</dbReference>
<feature type="domain" description="Tc1-like transposase DDE" evidence="3">
    <location>
        <begin position="258"/>
        <end position="401"/>
    </location>
</feature>
<evidence type="ECO:0000313" key="5">
    <source>
        <dbReference type="Proteomes" id="UP000887159"/>
    </source>
</evidence>
<dbReference type="InterPro" id="IPR036397">
    <property type="entry name" value="RNaseH_sf"/>
</dbReference>
<evidence type="ECO:0000256" key="1">
    <source>
        <dbReference type="ARBA" id="ARBA00004123"/>
    </source>
</evidence>
<evidence type="ECO:0000259" key="3">
    <source>
        <dbReference type="Pfam" id="PF13358"/>
    </source>
</evidence>
<dbReference type="InterPro" id="IPR052338">
    <property type="entry name" value="Transposase_5"/>
</dbReference>
<name>A0A8X6VH07_TRICX</name>
<proteinExistence type="predicted"/>
<accession>A0A8X6VH07</accession>
<keyword evidence="5" id="KW-1185">Reference proteome</keyword>
<dbReference type="GO" id="GO:0015074">
    <property type="term" value="P:DNA integration"/>
    <property type="evidence" value="ECO:0007669"/>
    <property type="project" value="InterPro"/>
</dbReference>